<dbReference type="RefSeq" id="WP_143917543.1">
    <property type="nucleotide sequence ID" value="NZ_CANMIK010000049.1"/>
</dbReference>
<evidence type="ECO:0000256" key="1">
    <source>
        <dbReference type="SAM" id="Phobius"/>
    </source>
</evidence>
<name>A0A554VGK8_9FLAO</name>
<evidence type="ECO:0000313" key="2">
    <source>
        <dbReference type="EMBL" id="TSE06539.1"/>
    </source>
</evidence>
<keyword evidence="3" id="KW-1185">Reference proteome</keyword>
<feature type="transmembrane region" description="Helical" evidence="1">
    <location>
        <begin position="6"/>
        <end position="25"/>
    </location>
</feature>
<dbReference type="AlphaFoldDB" id="A0A554VGK8"/>
<dbReference type="EMBL" id="VLNR01000044">
    <property type="protein sequence ID" value="TSE06539.1"/>
    <property type="molecule type" value="Genomic_DNA"/>
</dbReference>
<protein>
    <submittedName>
        <fullName evidence="2">FixH family protein</fullName>
    </submittedName>
</protein>
<accession>A0A554VGK8</accession>
<keyword evidence="1" id="KW-0472">Membrane</keyword>
<gene>
    <name evidence="2" type="ORF">FOF46_18910</name>
</gene>
<reference evidence="2 3" key="1">
    <citation type="submission" date="2019-07" db="EMBL/GenBank/DDBJ databases">
        <title>The draft genome sequence of Aquimarina algiphila M91.</title>
        <authorList>
            <person name="Meng X."/>
        </authorList>
    </citation>
    <scope>NUCLEOTIDE SEQUENCE [LARGE SCALE GENOMIC DNA]</scope>
    <source>
        <strain evidence="2 3">M91</strain>
    </source>
</reference>
<dbReference type="Proteomes" id="UP000318833">
    <property type="component" value="Unassembled WGS sequence"/>
</dbReference>
<comment type="caution">
    <text evidence="2">The sequence shown here is derived from an EMBL/GenBank/DDBJ whole genome shotgun (WGS) entry which is preliminary data.</text>
</comment>
<dbReference type="Pfam" id="PF05751">
    <property type="entry name" value="FixH"/>
    <property type="match status" value="1"/>
</dbReference>
<keyword evidence="1" id="KW-0812">Transmembrane</keyword>
<organism evidence="2 3">
    <name type="scientific">Aquimarina algiphila</name>
    <dbReference type="NCBI Taxonomy" id="2047982"/>
    <lineage>
        <taxon>Bacteria</taxon>
        <taxon>Pseudomonadati</taxon>
        <taxon>Bacteroidota</taxon>
        <taxon>Flavobacteriia</taxon>
        <taxon>Flavobacteriales</taxon>
        <taxon>Flavobacteriaceae</taxon>
        <taxon>Aquimarina</taxon>
    </lineage>
</organism>
<proteinExistence type="predicted"/>
<keyword evidence="1" id="KW-1133">Transmembrane helix</keyword>
<sequence>MKINWGTAIVLVFIGFISFILYFVVRMNTEKKYEHDLVTEGYYKKELAFQNEIDAEKNSKNLENNILIHTTIEGLVISFPKDKNSSDISGMVSLYRPSNKKLDFEIPISLSSSKMIIKDENIIEGRWNIIINWEYNDTSYLFKESFTY</sequence>
<dbReference type="OrthoDB" id="1493774at2"/>
<dbReference type="InterPro" id="IPR008620">
    <property type="entry name" value="FixH"/>
</dbReference>
<evidence type="ECO:0000313" key="3">
    <source>
        <dbReference type="Proteomes" id="UP000318833"/>
    </source>
</evidence>